<sequence length="75" mass="8580">MSPLPSPAPQHPPSHRHKQKPLTIGIAAGAEDAKYHAKYKELKRKVKDIESDNDKIHFKVLQAKVSIRRMKMERA</sequence>
<accession>A0A9W8MRB9</accession>
<dbReference type="EMBL" id="JANKHO010001681">
    <property type="protein sequence ID" value="KAJ3500036.1"/>
    <property type="molecule type" value="Genomic_DNA"/>
</dbReference>
<dbReference type="GO" id="GO:0005634">
    <property type="term" value="C:nucleus"/>
    <property type="evidence" value="ECO:0007669"/>
    <property type="project" value="UniProtKB-SubCell"/>
</dbReference>
<evidence type="ECO:0000313" key="5">
    <source>
        <dbReference type="EMBL" id="KAJ3500036.1"/>
    </source>
</evidence>
<comment type="subcellular location">
    <subcellularLocation>
        <location evidence="1">Nucleus</location>
    </subcellularLocation>
</comment>
<feature type="region of interest" description="Disordered" evidence="3">
    <location>
        <begin position="1"/>
        <end position="20"/>
    </location>
</feature>
<keyword evidence="2" id="KW-0539">Nucleus</keyword>
<dbReference type="OrthoDB" id="10070927at2759"/>
<dbReference type="Proteomes" id="UP001148786">
    <property type="component" value="Unassembled WGS sequence"/>
</dbReference>
<comment type="caution">
    <text evidence="5">The sequence shown here is derived from an EMBL/GenBank/DDBJ whole genome shotgun (WGS) entry which is preliminary data.</text>
</comment>
<dbReference type="InterPro" id="IPR056513">
    <property type="entry name" value="INO80F"/>
</dbReference>
<dbReference type="AlphaFoldDB" id="A0A9W8MRB9"/>
<gene>
    <name evidence="5" type="ORF">NLJ89_g9967</name>
</gene>
<name>A0A9W8MRB9_9AGAR</name>
<evidence type="ECO:0000259" key="4">
    <source>
        <dbReference type="Pfam" id="PF24245"/>
    </source>
</evidence>
<proteinExistence type="predicted"/>
<evidence type="ECO:0000256" key="3">
    <source>
        <dbReference type="SAM" id="MobiDB-lite"/>
    </source>
</evidence>
<feature type="compositionally biased region" description="Pro residues" evidence="3">
    <location>
        <begin position="1"/>
        <end position="12"/>
    </location>
</feature>
<feature type="domain" description="INO80 complex subunit F" evidence="4">
    <location>
        <begin position="35"/>
        <end position="75"/>
    </location>
</feature>
<reference evidence="5" key="1">
    <citation type="submission" date="2022-07" db="EMBL/GenBank/DDBJ databases">
        <title>Genome Sequence of Agrocybe chaxingu.</title>
        <authorList>
            <person name="Buettner E."/>
        </authorList>
    </citation>
    <scope>NUCLEOTIDE SEQUENCE</scope>
    <source>
        <strain evidence="5">MP-N11</strain>
    </source>
</reference>
<evidence type="ECO:0000256" key="1">
    <source>
        <dbReference type="ARBA" id="ARBA00004123"/>
    </source>
</evidence>
<dbReference type="Pfam" id="PF24245">
    <property type="entry name" value="INO80F"/>
    <property type="match status" value="1"/>
</dbReference>
<evidence type="ECO:0000256" key="2">
    <source>
        <dbReference type="ARBA" id="ARBA00023242"/>
    </source>
</evidence>
<protein>
    <recommendedName>
        <fullName evidence="4">INO80 complex subunit F domain-containing protein</fullName>
    </recommendedName>
</protein>
<evidence type="ECO:0000313" key="6">
    <source>
        <dbReference type="Proteomes" id="UP001148786"/>
    </source>
</evidence>
<keyword evidence="6" id="KW-1185">Reference proteome</keyword>
<organism evidence="5 6">
    <name type="scientific">Agrocybe chaxingu</name>
    <dbReference type="NCBI Taxonomy" id="84603"/>
    <lineage>
        <taxon>Eukaryota</taxon>
        <taxon>Fungi</taxon>
        <taxon>Dikarya</taxon>
        <taxon>Basidiomycota</taxon>
        <taxon>Agaricomycotina</taxon>
        <taxon>Agaricomycetes</taxon>
        <taxon>Agaricomycetidae</taxon>
        <taxon>Agaricales</taxon>
        <taxon>Agaricineae</taxon>
        <taxon>Strophariaceae</taxon>
        <taxon>Agrocybe</taxon>
    </lineage>
</organism>